<proteinExistence type="predicted"/>
<dbReference type="Pfam" id="PF06966">
    <property type="entry name" value="DUF1295"/>
    <property type="match status" value="1"/>
</dbReference>
<feature type="transmembrane region" description="Helical" evidence="1">
    <location>
        <begin position="220"/>
        <end position="242"/>
    </location>
</feature>
<evidence type="ECO:0000313" key="2">
    <source>
        <dbReference type="EMBL" id="QUT06395.1"/>
    </source>
</evidence>
<evidence type="ECO:0000313" key="3">
    <source>
        <dbReference type="Proteomes" id="UP000681425"/>
    </source>
</evidence>
<organism evidence="2 3">
    <name type="scientific">Sphingobium phenoxybenzoativorans</name>
    <dbReference type="NCBI Taxonomy" id="1592790"/>
    <lineage>
        <taxon>Bacteria</taxon>
        <taxon>Pseudomonadati</taxon>
        <taxon>Pseudomonadota</taxon>
        <taxon>Alphaproteobacteria</taxon>
        <taxon>Sphingomonadales</taxon>
        <taxon>Sphingomonadaceae</taxon>
        <taxon>Sphingobium</taxon>
    </lineage>
</organism>
<dbReference type="EMBL" id="CP073910">
    <property type="protein sequence ID" value="QUT06395.1"/>
    <property type="molecule type" value="Genomic_DNA"/>
</dbReference>
<protein>
    <submittedName>
        <fullName evidence="2">DUF1295 domain-containing protein</fullName>
    </submittedName>
</protein>
<keyword evidence="1" id="KW-1133">Transmembrane helix</keyword>
<dbReference type="Proteomes" id="UP000681425">
    <property type="component" value="Chromosome"/>
</dbReference>
<evidence type="ECO:0000256" key="1">
    <source>
        <dbReference type="SAM" id="Phobius"/>
    </source>
</evidence>
<dbReference type="InterPro" id="IPR010721">
    <property type="entry name" value="UstE-like"/>
</dbReference>
<sequence>MNKPHPVLGDPCPKSAVGHGVGLAGLLGLVAWTLLGWHYGMDGPYAGMTAIFACGIPMVLWSLLVDRVHRNPTTGIDWDGTPRPLRDISDISLVKLTGLWATWGGLAILYCVARWYWDGGYRFAMQMFGAAAPWLLALSIPYVLWLDRRLVEPRDAAYAFGQWVIGGAAGRADKALVANHLRAWGVKGFFLAFMISIVPANFANVIHWNPAQVVANPVNLANFLITAMFLIDVAFATVGYMLTMRPLDAHIRTANPYMAGWVAALICYPPFVLMGPGGPLDYHHGTAEWSYWLAGNSAGQWLVGGILVALTGIYAWATVAFGLRFSNLTHRGILTHGPYRWTRHPAYLSKNLFWWISTVPFLVTSDSLIDMVRNTVTLAVVSGVYYWRARTEEQHLGSDPAYRDYSDWMARNGWVPRLVAAVTGRKARPAVLQPAE</sequence>
<gene>
    <name evidence="2" type="ORF">KFK14_02645</name>
</gene>
<dbReference type="Gene3D" id="1.20.120.1630">
    <property type="match status" value="1"/>
</dbReference>
<keyword evidence="1" id="KW-0472">Membrane</keyword>
<name>A0A975K7W6_9SPHN</name>
<keyword evidence="1" id="KW-0812">Transmembrane</keyword>
<feature type="transmembrane region" description="Helical" evidence="1">
    <location>
        <begin position="45"/>
        <end position="64"/>
    </location>
</feature>
<accession>A0A975K7W6</accession>
<keyword evidence="3" id="KW-1185">Reference proteome</keyword>
<feature type="transmembrane region" description="Helical" evidence="1">
    <location>
        <begin position="254"/>
        <end position="273"/>
    </location>
</feature>
<feature type="transmembrane region" description="Helical" evidence="1">
    <location>
        <begin position="93"/>
        <end position="117"/>
    </location>
</feature>
<dbReference type="AlphaFoldDB" id="A0A975K7W6"/>
<dbReference type="KEGG" id="spph:KFK14_02645"/>
<feature type="transmembrane region" description="Helical" evidence="1">
    <location>
        <begin position="189"/>
        <end position="208"/>
    </location>
</feature>
<dbReference type="RefSeq" id="WP_212609774.1">
    <property type="nucleotide sequence ID" value="NZ_CP073910.1"/>
</dbReference>
<feature type="transmembrane region" description="Helical" evidence="1">
    <location>
        <begin position="21"/>
        <end position="39"/>
    </location>
</feature>
<reference evidence="2" key="1">
    <citation type="submission" date="2021-04" db="EMBL/GenBank/DDBJ databases">
        <title>Isolation of p-tert-butylphenol degrading bacteria Sphingobium phenoxybenzoativorans Tas13 from active sludge.</title>
        <authorList>
            <person name="Li Y."/>
        </authorList>
    </citation>
    <scope>NUCLEOTIDE SEQUENCE</scope>
    <source>
        <strain evidence="2">Tas13</strain>
    </source>
</reference>
<feature type="transmembrane region" description="Helical" evidence="1">
    <location>
        <begin position="301"/>
        <end position="323"/>
    </location>
</feature>
<feature type="transmembrane region" description="Helical" evidence="1">
    <location>
        <begin position="123"/>
        <end position="145"/>
    </location>
</feature>